<dbReference type="EMBL" id="OCNJ01000005">
    <property type="protein sequence ID" value="SOD96378.1"/>
    <property type="molecule type" value="Genomic_DNA"/>
</dbReference>
<evidence type="ECO:0000256" key="2">
    <source>
        <dbReference type="ARBA" id="ARBA00022741"/>
    </source>
</evidence>
<evidence type="ECO:0000256" key="3">
    <source>
        <dbReference type="ARBA" id="ARBA00022840"/>
    </source>
</evidence>
<organism evidence="5 6">
    <name type="scientific">Caenispirillum bisanense</name>
    <dbReference type="NCBI Taxonomy" id="414052"/>
    <lineage>
        <taxon>Bacteria</taxon>
        <taxon>Pseudomonadati</taxon>
        <taxon>Pseudomonadota</taxon>
        <taxon>Alphaproteobacteria</taxon>
        <taxon>Rhodospirillales</taxon>
        <taxon>Novispirillaceae</taxon>
        <taxon>Caenispirillum</taxon>
    </lineage>
</organism>
<proteinExistence type="inferred from homology"/>
<evidence type="ECO:0000313" key="5">
    <source>
        <dbReference type="EMBL" id="SOD96378.1"/>
    </source>
</evidence>
<dbReference type="RefSeq" id="WP_176525156.1">
    <property type="nucleotide sequence ID" value="NZ_OCNJ01000005.1"/>
</dbReference>
<dbReference type="PANTHER" id="PTHR46268">
    <property type="entry name" value="STRESS RESPONSE PROTEIN NHAX"/>
    <property type="match status" value="1"/>
</dbReference>
<dbReference type="PRINTS" id="PR01438">
    <property type="entry name" value="UNVRSLSTRESS"/>
</dbReference>
<evidence type="ECO:0000313" key="6">
    <source>
        <dbReference type="Proteomes" id="UP000219621"/>
    </source>
</evidence>
<dbReference type="InterPro" id="IPR006015">
    <property type="entry name" value="Universal_stress_UspA"/>
</dbReference>
<keyword evidence="6" id="KW-1185">Reference proteome</keyword>
<sequence>MHDTLPAAILVATDMSPRGDRALARAVDLAAAFGARLAVLHVVDEDLPASLRAALIPQAERLLAEQVAALPAAAEVAWTVTVMAGVDVAAIVEQAEQRGAGLVVLGMHREHPFRGIVFGTTAERVMRSGHCPVLVAKGAYRGPYRHILAAVDDSRAAGRALAAAARCWPQATVQAVHVDDVPAPLDGLAGTAFAAEPRPAWPAHLAPALADVEAATGRRPALLVQPGDDVADALRALADRFAADLVAVGSAAGNRPMRALLGGTAERILDLAPCDVLVVPPG</sequence>
<dbReference type="PANTHER" id="PTHR46268:SF27">
    <property type="entry name" value="UNIVERSAL STRESS PROTEIN RV2623"/>
    <property type="match status" value="1"/>
</dbReference>
<name>A0A286GLI1_9PROT</name>
<keyword evidence="3" id="KW-0067">ATP-binding</keyword>
<evidence type="ECO:0000256" key="1">
    <source>
        <dbReference type="ARBA" id="ARBA00008791"/>
    </source>
</evidence>
<dbReference type="InterPro" id="IPR014729">
    <property type="entry name" value="Rossmann-like_a/b/a_fold"/>
</dbReference>
<comment type="similarity">
    <text evidence="1">Belongs to the universal stress protein A family.</text>
</comment>
<accession>A0A286GLI1</accession>
<dbReference type="GO" id="GO:0005524">
    <property type="term" value="F:ATP binding"/>
    <property type="evidence" value="ECO:0007669"/>
    <property type="project" value="UniProtKB-KW"/>
</dbReference>
<protein>
    <submittedName>
        <fullName evidence="5">Nucleotide-binding universal stress protein, UspA family</fullName>
    </submittedName>
</protein>
<dbReference type="Proteomes" id="UP000219621">
    <property type="component" value="Unassembled WGS sequence"/>
</dbReference>
<dbReference type="Pfam" id="PF00582">
    <property type="entry name" value="Usp"/>
    <property type="match status" value="2"/>
</dbReference>
<reference evidence="5 6" key="1">
    <citation type="submission" date="2017-09" db="EMBL/GenBank/DDBJ databases">
        <authorList>
            <person name="Ehlers B."/>
            <person name="Leendertz F.H."/>
        </authorList>
    </citation>
    <scope>NUCLEOTIDE SEQUENCE [LARGE SCALE GENOMIC DNA]</scope>
    <source>
        <strain evidence="5 6">USBA 140</strain>
    </source>
</reference>
<evidence type="ECO:0000259" key="4">
    <source>
        <dbReference type="Pfam" id="PF00582"/>
    </source>
</evidence>
<feature type="domain" description="UspA" evidence="4">
    <location>
        <begin position="9"/>
        <end position="137"/>
    </location>
</feature>
<keyword evidence="2" id="KW-0547">Nucleotide-binding</keyword>
<dbReference type="CDD" id="cd00293">
    <property type="entry name" value="USP-like"/>
    <property type="match status" value="2"/>
</dbReference>
<dbReference type="InterPro" id="IPR006016">
    <property type="entry name" value="UspA"/>
</dbReference>
<dbReference type="SUPFAM" id="SSF52402">
    <property type="entry name" value="Adenine nucleotide alpha hydrolases-like"/>
    <property type="match status" value="2"/>
</dbReference>
<feature type="domain" description="UspA" evidence="4">
    <location>
        <begin position="144"/>
        <end position="280"/>
    </location>
</feature>
<dbReference type="AlphaFoldDB" id="A0A286GLI1"/>
<dbReference type="Gene3D" id="3.40.50.620">
    <property type="entry name" value="HUPs"/>
    <property type="match status" value="2"/>
</dbReference>
<gene>
    <name evidence="5" type="ORF">SAMN05421508_105295</name>
</gene>